<evidence type="ECO:0000313" key="2">
    <source>
        <dbReference type="EMBL" id="PVY77385.1"/>
    </source>
</evidence>
<feature type="transmembrane region" description="Helical" evidence="1">
    <location>
        <begin position="20"/>
        <end position="37"/>
    </location>
</feature>
<keyword evidence="1" id="KW-0472">Membrane</keyword>
<feature type="transmembrane region" description="Helical" evidence="1">
    <location>
        <begin position="101"/>
        <end position="119"/>
    </location>
</feature>
<keyword evidence="1" id="KW-1133">Transmembrane helix</keyword>
<organism evidence="2 3">
    <name type="scientific">Tamilnaduibacter salinus</name>
    <dbReference type="NCBI Taxonomy" id="1484056"/>
    <lineage>
        <taxon>Bacteria</taxon>
        <taxon>Pseudomonadati</taxon>
        <taxon>Pseudomonadota</taxon>
        <taxon>Gammaproteobacteria</taxon>
        <taxon>Pseudomonadales</taxon>
        <taxon>Marinobacteraceae</taxon>
        <taxon>Tamilnaduibacter</taxon>
    </lineage>
</organism>
<feature type="transmembrane region" description="Helical" evidence="1">
    <location>
        <begin position="75"/>
        <end position="95"/>
    </location>
</feature>
<protein>
    <submittedName>
        <fullName evidence="2">Uncharacterized protein</fullName>
    </submittedName>
</protein>
<accession>A0A2U1CXZ9</accession>
<sequence length="136" mass="15192">MDRLRQTWHSYRSLPTWVQIWVGLILVPANALPFAFLDTPTGYWAAVAALFVVMTNIPIMLACRGMSRLMSLPHLIAWIPLEAYLLVRLTTTGYVDATETSLAALLLIINGISLVFDTVDSIRWCRGEREVPGCDG</sequence>
<proteinExistence type="predicted"/>
<feature type="transmembrane region" description="Helical" evidence="1">
    <location>
        <begin position="43"/>
        <end position="63"/>
    </location>
</feature>
<evidence type="ECO:0000256" key="1">
    <source>
        <dbReference type="SAM" id="Phobius"/>
    </source>
</evidence>
<dbReference type="AlphaFoldDB" id="A0A2U1CXZ9"/>
<keyword evidence="1" id="KW-0812">Transmembrane</keyword>
<evidence type="ECO:0000313" key="3">
    <source>
        <dbReference type="Proteomes" id="UP000245887"/>
    </source>
</evidence>
<dbReference type="Proteomes" id="UP000245887">
    <property type="component" value="Unassembled WGS sequence"/>
</dbReference>
<reference evidence="2 3" key="1">
    <citation type="submission" date="2018-04" db="EMBL/GenBank/DDBJ databases">
        <title>Genomic Encyclopedia of Type Strains, Phase IV (KMG-IV): sequencing the most valuable type-strain genomes for metagenomic binning, comparative biology and taxonomic classification.</title>
        <authorList>
            <person name="Goeker M."/>
        </authorList>
    </citation>
    <scope>NUCLEOTIDE SEQUENCE [LARGE SCALE GENOMIC DNA]</scope>
    <source>
        <strain evidence="2 3">DSM 28688</strain>
    </source>
</reference>
<dbReference type="EMBL" id="QEKQ01000003">
    <property type="protein sequence ID" value="PVY77385.1"/>
    <property type="molecule type" value="Genomic_DNA"/>
</dbReference>
<name>A0A2U1CXZ9_9GAMM</name>
<gene>
    <name evidence="2" type="ORF">C8D92_10370</name>
</gene>
<comment type="caution">
    <text evidence="2">The sequence shown here is derived from an EMBL/GenBank/DDBJ whole genome shotgun (WGS) entry which is preliminary data.</text>
</comment>